<evidence type="ECO:0000313" key="8">
    <source>
        <dbReference type="Proteomes" id="UP000218231"/>
    </source>
</evidence>
<protein>
    <recommendedName>
        <fullName evidence="9">RNA helicase</fullName>
    </recommendedName>
</protein>
<dbReference type="GO" id="GO:0005524">
    <property type="term" value="F:ATP binding"/>
    <property type="evidence" value="ECO:0007669"/>
    <property type="project" value="UniProtKB-KW"/>
</dbReference>
<dbReference type="Pfam" id="PF07717">
    <property type="entry name" value="OB_NTP_bind"/>
    <property type="match status" value="1"/>
</dbReference>
<feature type="compositionally biased region" description="Gly residues" evidence="3">
    <location>
        <begin position="1431"/>
        <end position="1445"/>
    </location>
</feature>
<feature type="compositionally biased region" description="Basic and acidic residues" evidence="3">
    <location>
        <begin position="1237"/>
        <end position="1265"/>
    </location>
</feature>
<dbReference type="InterPro" id="IPR007502">
    <property type="entry name" value="Helicase-assoc_dom"/>
</dbReference>
<dbReference type="Gene3D" id="1.20.120.1080">
    <property type="match status" value="1"/>
</dbReference>
<comment type="caution">
    <text evidence="7">The sequence shown here is derived from an EMBL/GenBank/DDBJ whole genome shotgun (WGS) entry which is preliminary data.</text>
</comment>
<dbReference type="InterPro" id="IPR014001">
    <property type="entry name" value="Helicase_ATP-bd"/>
</dbReference>
<reference evidence="7 8" key="1">
    <citation type="journal article" date="2017" name="Curr. Biol.">
        <title>Genome architecture and evolution of a unichromosomal asexual nematode.</title>
        <authorList>
            <person name="Fradin H."/>
            <person name="Zegar C."/>
            <person name="Gutwein M."/>
            <person name="Lucas J."/>
            <person name="Kovtun M."/>
            <person name="Corcoran D."/>
            <person name="Baugh L.R."/>
            <person name="Kiontke K."/>
            <person name="Gunsalus K."/>
            <person name="Fitch D.H."/>
            <person name="Piano F."/>
        </authorList>
    </citation>
    <scope>NUCLEOTIDE SEQUENCE [LARGE SCALE GENOMIC DNA]</scope>
    <source>
        <strain evidence="7">PF1309</strain>
    </source>
</reference>
<dbReference type="PANTHER" id="PTHR18934">
    <property type="entry name" value="ATP-DEPENDENT RNA HELICASE"/>
    <property type="match status" value="1"/>
</dbReference>
<dbReference type="OrthoDB" id="5600252at2759"/>
<feature type="domain" description="Helicase ATP-binding" evidence="5">
    <location>
        <begin position="262"/>
        <end position="427"/>
    </location>
</feature>
<evidence type="ECO:0000256" key="1">
    <source>
        <dbReference type="ARBA" id="ARBA00022741"/>
    </source>
</evidence>
<evidence type="ECO:0008006" key="9">
    <source>
        <dbReference type="Google" id="ProtNLM"/>
    </source>
</evidence>
<evidence type="ECO:0000256" key="2">
    <source>
        <dbReference type="ARBA" id="ARBA00022840"/>
    </source>
</evidence>
<dbReference type="SMART" id="SM00847">
    <property type="entry name" value="HA2"/>
    <property type="match status" value="1"/>
</dbReference>
<dbReference type="PROSITE" id="PS51192">
    <property type="entry name" value="HELICASE_ATP_BIND_1"/>
    <property type="match status" value="1"/>
</dbReference>
<dbReference type="EMBL" id="LIAE01006457">
    <property type="protein sequence ID" value="PAV89354.1"/>
    <property type="molecule type" value="Genomic_DNA"/>
</dbReference>
<feature type="compositionally biased region" description="Polar residues" evidence="3">
    <location>
        <begin position="1218"/>
        <end position="1236"/>
    </location>
</feature>
<proteinExistence type="predicted"/>
<dbReference type="SMART" id="SM00490">
    <property type="entry name" value="HELICc"/>
    <property type="match status" value="1"/>
</dbReference>
<feature type="compositionally biased region" description="Low complexity" evidence="3">
    <location>
        <begin position="1207"/>
        <end position="1217"/>
    </location>
</feature>
<dbReference type="InterPro" id="IPR036867">
    <property type="entry name" value="R3H_dom_sf"/>
</dbReference>
<feature type="compositionally biased region" description="Polar residues" evidence="3">
    <location>
        <begin position="1461"/>
        <end position="1478"/>
    </location>
</feature>
<keyword evidence="1" id="KW-0547">Nucleotide-binding</keyword>
<dbReference type="GO" id="GO:0003723">
    <property type="term" value="F:RNA binding"/>
    <property type="evidence" value="ECO:0007669"/>
    <property type="project" value="TreeGrafter"/>
</dbReference>
<dbReference type="InterPro" id="IPR027417">
    <property type="entry name" value="P-loop_NTPase"/>
</dbReference>
<dbReference type="Pfam" id="PF21010">
    <property type="entry name" value="HA2_C"/>
    <property type="match status" value="1"/>
</dbReference>
<accession>A0A2A2LSX6</accession>
<dbReference type="PANTHER" id="PTHR18934:SF213">
    <property type="entry name" value="3'-5' RNA HELICASE YTHDC2"/>
    <property type="match status" value="1"/>
</dbReference>
<sequence length="1495" mass="170811">MTSTREQSTERSDGADGMETKVEEGQADKMDVVGAAGPHRVQSCCSQAAGMPNDRRPGNSRGFGRSRGGGLGLRMSWGAEKSEGHEPNGFDHPTIAPSVPYISEALEREVQAKLKQYNESLDYNPLVLPAMKNHERRRIHMIVHRYPDLTSTSVGHEPNRCVVVRKRAAQQNPSIYSMQPADTEPIRLEPEMHETVRDFVLEFPIEQKSVDQYLIPQKVIKTVRTSTTRTETINIPPKGNPPMALGSMRQQLPVFNYKDKVLEAIHTHRVVLVTGGTGCGKTTQVPQFLLDDAAEAQKPIKIICTQPRRLPAIAIAERVAKERGEALPETVGYHIRLEQKTTPRCCLLYCTSGVLLRFLSQDDLLQEATHVILDEIHERETNTDYLLIALKQALKKRKDLKVILMSATMEGNLRMFMEYFGGDTPVKHISIESRLFHVDRLYLGEILALTHYMPPQNSFNSVFGCDLSEPFELTPQEQSMIPPPPPNTHFGLEYSRGFGNGYAGFPLTKPYEEMSQFEQEMHDEQRQLYSMRQFVLNALPLAPHFFDPCIVPMLNDSGICERERIFSEIYLKAGGLTFKEGVDYDLCLTIIRYCAGSHIPGAILVFLPGFEDITIMRDKIKSTCTEDDWNGFQPVVLMLHSQMNTFEQHSVFEKFYHNQRKIILSTNIAEASLTIEDVVFVIDCGKVKEKTYDHESRISQLKTTWIAKSNAEQRAGRAGRCSEGYCFRLYSRDDYDTLAECQTAEMRRSAIHDVCLNAKMFAPGTMTVKEFLAMAPEPPEQQAVENSMQFLEQLGALYSVASTSDSDIMPSMLKKGSFRNGLPALDAEPDLTDLGRVIAQLPLDPPLSRMLLFGVALRCLNPTITLVAAMSNRDPFYITVTEERDAANRARDNYGRCDFSDHISLLRCFYEFENERTYRKQIDYCRRNFLNYSSMKMIHGIRRQLLLELRRAHIIRHQDGSTIDSVLSSYTYNKYSNAWPMVQAAIVAGSFPNVAWAKTNSKLKKIKTNAPEKFAILHPSSIVKRHVPSSNNRIKHINDFAEGREPTIEYLAYQELARLDNGGLTVRYVTLVPPCVLVLFAGALRMKQSTFETYNLVDACLGSDDENGEDQAEEDAQDMGFRTISYLYEIDSWFTVKSYWYRDMQRLLQLRFHVMSYFLRMLKSPPFHTDESHYANKLLETLNVLLSKDHSRMGFPPVAPLCQVNDPPASQPQSQSSKANLQSKTSSNHSNNNQTKNWREREQKETSRQRRDRETEKEKERRTEVKNSGMKVKMEWYDENEMGTGQSSRAAETQHVVRRRRKEGREGNKILQAEKQPNEEDEEWELPSDNSKEPNFVYRADRKDASNRANEDRGEHQRFNTFAPRRGLSSAPRRTSAQFNGTSNDVRNHPGYHNQQQQQQQQPHYSRSHEQTHSSRNGHNNEPYDRQGSRQGQGQGQGQSQGNGFGRAHHYEDYNDEDYNGQATQNSHNRTRPPNSRHNIYYKSGYSRSNHRPNH</sequence>
<dbReference type="SUPFAM" id="SSF52540">
    <property type="entry name" value="P-loop containing nucleoside triphosphate hydrolases"/>
    <property type="match status" value="1"/>
</dbReference>
<dbReference type="STRING" id="2018661.A0A2A2LSX6"/>
<organism evidence="7 8">
    <name type="scientific">Diploscapter pachys</name>
    <dbReference type="NCBI Taxonomy" id="2018661"/>
    <lineage>
        <taxon>Eukaryota</taxon>
        <taxon>Metazoa</taxon>
        <taxon>Ecdysozoa</taxon>
        <taxon>Nematoda</taxon>
        <taxon>Chromadorea</taxon>
        <taxon>Rhabditida</taxon>
        <taxon>Rhabditina</taxon>
        <taxon>Rhabditomorpha</taxon>
        <taxon>Rhabditoidea</taxon>
        <taxon>Rhabditidae</taxon>
        <taxon>Diploscapter</taxon>
    </lineage>
</organism>
<dbReference type="Gene3D" id="3.40.50.300">
    <property type="entry name" value="P-loop containing nucleotide triphosphate hydrolases"/>
    <property type="match status" value="2"/>
</dbReference>
<feature type="compositionally biased region" description="Basic and acidic residues" evidence="3">
    <location>
        <begin position="7"/>
        <end position="28"/>
    </location>
</feature>
<evidence type="ECO:0000259" key="6">
    <source>
        <dbReference type="PROSITE" id="PS51194"/>
    </source>
</evidence>
<feature type="compositionally biased region" description="Polar residues" evidence="3">
    <location>
        <begin position="1372"/>
        <end position="1385"/>
    </location>
</feature>
<feature type="region of interest" description="Disordered" evidence="3">
    <location>
        <begin position="1"/>
        <end position="28"/>
    </location>
</feature>
<evidence type="ECO:0000313" key="7">
    <source>
        <dbReference type="EMBL" id="PAV89354.1"/>
    </source>
</evidence>
<keyword evidence="8" id="KW-1185">Reference proteome</keyword>
<dbReference type="InterPro" id="IPR011709">
    <property type="entry name" value="DEAD-box_helicase_OB_fold"/>
</dbReference>
<dbReference type="Pfam" id="PF00270">
    <property type="entry name" value="DEAD"/>
    <property type="match status" value="1"/>
</dbReference>
<dbReference type="SUPFAM" id="SSF82708">
    <property type="entry name" value="R3H domain"/>
    <property type="match status" value="1"/>
</dbReference>
<dbReference type="SMART" id="SM00393">
    <property type="entry name" value="R3H"/>
    <property type="match status" value="1"/>
</dbReference>
<feature type="domain" description="R3H" evidence="4">
    <location>
        <begin position="100"/>
        <end position="168"/>
    </location>
</feature>
<dbReference type="SMART" id="SM00487">
    <property type="entry name" value="DEXDc"/>
    <property type="match status" value="1"/>
</dbReference>
<gene>
    <name evidence="7" type="ORF">WR25_05584</name>
</gene>
<keyword evidence="2" id="KW-0067">ATP-binding</keyword>
<feature type="region of interest" description="Disordered" evidence="3">
    <location>
        <begin position="46"/>
        <end position="71"/>
    </location>
</feature>
<dbReference type="PROSITE" id="PS51061">
    <property type="entry name" value="R3H"/>
    <property type="match status" value="1"/>
</dbReference>
<dbReference type="Gene3D" id="3.30.1370.50">
    <property type="entry name" value="R3H-like domain"/>
    <property type="match status" value="1"/>
</dbReference>
<feature type="compositionally biased region" description="Basic and acidic residues" evidence="3">
    <location>
        <begin position="1339"/>
        <end position="1358"/>
    </location>
</feature>
<dbReference type="InterPro" id="IPR011545">
    <property type="entry name" value="DEAD/DEAH_box_helicase_dom"/>
</dbReference>
<evidence type="ECO:0000259" key="4">
    <source>
        <dbReference type="PROSITE" id="PS51061"/>
    </source>
</evidence>
<feature type="region of interest" description="Disordered" evidence="3">
    <location>
        <begin position="1197"/>
        <end position="1495"/>
    </location>
</feature>
<dbReference type="GO" id="GO:0004386">
    <property type="term" value="F:helicase activity"/>
    <property type="evidence" value="ECO:0007669"/>
    <property type="project" value="TreeGrafter"/>
</dbReference>
<dbReference type="Pfam" id="PF00271">
    <property type="entry name" value="Helicase_C"/>
    <property type="match status" value="1"/>
</dbReference>
<dbReference type="PROSITE" id="PS51194">
    <property type="entry name" value="HELICASE_CTER"/>
    <property type="match status" value="1"/>
</dbReference>
<feature type="domain" description="Helicase C-terminal" evidence="6">
    <location>
        <begin position="589"/>
        <end position="762"/>
    </location>
</feature>
<dbReference type="Proteomes" id="UP000218231">
    <property type="component" value="Unassembled WGS sequence"/>
</dbReference>
<dbReference type="Pfam" id="PF01424">
    <property type="entry name" value="R3H"/>
    <property type="match status" value="1"/>
</dbReference>
<name>A0A2A2LSX6_9BILA</name>
<evidence type="ECO:0000259" key="5">
    <source>
        <dbReference type="PROSITE" id="PS51192"/>
    </source>
</evidence>
<dbReference type="InterPro" id="IPR001374">
    <property type="entry name" value="R3H_dom"/>
</dbReference>
<dbReference type="InterPro" id="IPR001650">
    <property type="entry name" value="Helicase_C-like"/>
</dbReference>
<dbReference type="CDD" id="cd17917">
    <property type="entry name" value="DEXHc_RHA-like"/>
    <property type="match status" value="1"/>
</dbReference>
<dbReference type="CDD" id="cd02325">
    <property type="entry name" value="R3H"/>
    <property type="match status" value="1"/>
</dbReference>
<evidence type="ECO:0000256" key="3">
    <source>
        <dbReference type="SAM" id="MobiDB-lite"/>
    </source>
</evidence>
<dbReference type="CDD" id="cd18791">
    <property type="entry name" value="SF2_C_RHA"/>
    <property type="match status" value="1"/>
</dbReference>